<name>A0AAI9WYI2_9ASCO</name>
<keyword evidence="4 7" id="KW-0747">Spliceosome</keyword>
<accession>A0AAI9WYI2</accession>
<sequence>MPFEETKKTSVYYKKQASYHDKRTTTNLSHLIEPIIRHRILDSIFYKQYLYLTNEATILTVITEQVKYVGGVDSIGRPSPFLQSLFRMLELAPSKEIIDVYLHQLKFNEFKYLVVLTLLYIRLTFTSEEIYTIFDKFSQDFRKLKFKLKNSHFDSRRLPIFYKIIYMDEFIDDLLIKDRVVDLTLPRLIPRLLLVERGLVAPRQYFLDKETRSETVIGQRVSPHQEDDNNSDIYESDSD</sequence>
<comment type="subcellular location">
    <subcellularLocation>
        <location evidence="1 7">Nucleus</location>
    </subcellularLocation>
</comment>
<evidence type="ECO:0000256" key="3">
    <source>
        <dbReference type="ARBA" id="ARBA00022664"/>
    </source>
</evidence>
<keyword evidence="5 7" id="KW-0508">mRNA splicing</keyword>
<comment type="caution">
    <text evidence="9">The sequence shown here is derived from an EMBL/GenBank/DDBJ whole genome shotgun (WGS) entry which is preliminary data.</text>
</comment>
<comment type="similarity">
    <text evidence="2 7">Belongs to the PRP38 family.</text>
</comment>
<proteinExistence type="inferred from homology"/>
<dbReference type="GO" id="GO:0000398">
    <property type="term" value="P:mRNA splicing, via spliceosome"/>
    <property type="evidence" value="ECO:0007669"/>
    <property type="project" value="UniProtKB-UniRule"/>
</dbReference>
<dbReference type="RefSeq" id="XP_049181141.1">
    <property type="nucleotide sequence ID" value="XM_049322952.1"/>
</dbReference>
<keyword evidence="3 7" id="KW-0507">mRNA processing</keyword>
<gene>
    <name evidence="9" type="ORF">KGF56_001792</name>
</gene>
<evidence type="ECO:0000256" key="1">
    <source>
        <dbReference type="ARBA" id="ARBA00004123"/>
    </source>
</evidence>
<feature type="compositionally biased region" description="Acidic residues" evidence="8">
    <location>
        <begin position="228"/>
        <end position="239"/>
    </location>
</feature>
<dbReference type="GeneID" id="73379409"/>
<evidence type="ECO:0000256" key="7">
    <source>
        <dbReference type="RuleBase" id="RU367025"/>
    </source>
</evidence>
<feature type="region of interest" description="Disordered" evidence="8">
    <location>
        <begin position="217"/>
        <end position="239"/>
    </location>
</feature>
<evidence type="ECO:0000256" key="6">
    <source>
        <dbReference type="ARBA" id="ARBA00023242"/>
    </source>
</evidence>
<dbReference type="PANTHER" id="PTHR23142">
    <property type="entry name" value="PRE-MRNA-SPLICING FACTOR 38A-RELATED"/>
    <property type="match status" value="1"/>
</dbReference>
<keyword evidence="6 7" id="KW-0539">Nucleus</keyword>
<protein>
    <recommendedName>
        <fullName evidence="7">Pre-mRNA-splicing factor 38</fullName>
    </recommendedName>
</protein>
<keyword evidence="10" id="KW-1185">Reference proteome</keyword>
<dbReference type="EMBL" id="JAHUZD010000037">
    <property type="protein sequence ID" value="KAI3405396.1"/>
    <property type="molecule type" value="Genomic_DNA"/>
</dbReference>
<comment type="function">
    <text evidence="7">Required for pre-mRNA splicing.</text>
</comment>
<evidence type="ECO:0000256" key="2">
    <source>
        <dbReference type="ARBA" id="ARBA00006164"/>
    </source>
</evidence>
<reference evidence="9" key="1">
    <citation type="journal article" date="2022" name="DNA Res.">
        <title>Genome analysis of five recently described species of the CUG-Ser clade uncovers Candida theae as a new hybrid lineage with pathogenic potential in the Candida parapsilosis species complex.</title>
        <authorList>
            <person name="Mixao V."/>
            <person name="Del Olmo V."/>
            <person name="Hegedusova E."/>
            <person name="Saus E."/>
            <person name="Pryszcz L."/>
            <person name="Cillingova A."/>
            <person name="Nosek J."/>
            <person name="Gabaldon T."/>
        </authorList>
    </citation>
    <scope>NUCLEOTIDE SEQUENCE</scope>
    <source>
        <strain evidence="9">CBS 10844</strain>
    </source>
</reference>
<evidence type="ECO:0000313" key="10">
    <source>
        <dbReference type="Proteomes" id="UP001202479"/>
    </source>
</evidence>
<dbReference type="Proteomes" id="UP001202479">
    <property type="component" value="Unassembled WGS sequence"/>
</dbReference>
<dbReference type="Pfam" id="PF03371">
    <property type="entry name" value="PRP38"/>
    <property type="match status" value="1"/>
</dbReference>
<dbReference type="InterPro" id="IPR005037">
    <property type="entry name" value="PRP38"/>
</dbReference>
<dbReference type="AlphaFoldDB" id="A0AAI9WYI2"/>
<dbReference type="GO" id="GO:0005681">
    <property type="term" value="C:spliceosomal complex"/>
    <property type="evidence" value="ECO:0007669"/>
    <property type="project" value="UniProtKB-KW"/>
</dbReference>
<evidence type="ECO:0000256" key="5">
    <source>
        <dbReference type="ARBA" id="ARBA00023187"/>
    </source>
</evidence>
<evidence type="ECO:0000256" key="4">
    <source>
        <dbReference type="ARBA" id="ARBA00022728"/>
    </source>
</evidence>
<evidence type="ECO:0000256" key="8">
    <source>
        <dbReference type="SAM" id="MobiDB-lite"/>
    </source>
</evidence>
<evidence type="ECO:0000313" key="9">
    <source>
        <dbReference type="EMBL" id="KAI3405396.1"/>
    </source>
</evidence>
<organism evidence="9 10">
    <name type="scientific">Candida oxycetoniae</name>
    <dbReference type="NCBI Taxonomy" id="497107"/>
    <lineage>
        <taxon>Eukaryota</taxon>
        <taxon>Fungi</taxon>
        <taxon>Dikarya</taxon>
        <taxon>Ascomycota</taxon>
        <taxon>Saccharomycotina</taxon>
        <taxon>Pichiomycetes</taxon>
        <taxon>Debaryomycetaceae</taxon>
        <taxon>Candida/Lodderomyces clade</taxon>
        <taxon>Candida</taxon>
    </lineage>
</organism>